<gene>
    <name evidence="2" type="ORF">PDIGIT_LOCUS9344</name>
</gene>
<protein>
    <submittedName>
        <fullName evidence="2">Uncharacterized protein</fullName>
    </submittedName>
</protein>
<reference evidence="2" key="1">
    <citation type="submission" date="2023-01" db="EMBL/GenBank/DDBJ databases">
        <authorList>
            <person name="Van Ghelder C."/>
            <person name="Rancurel C."/>
        </authorList>
    </citation>
    <scope>NUCLEOTIDE SEQUENCE</scope>
    <source>
        <strain evidence="2">CNCM I-4278</strain>
    </source>
</reference>
<dbReference type="EMBL" id="CAOQHR010000006">
    <property type="protein sequence ID" value="CAI6336250.1"/>
    <property type="molecule type" value="Genomic_DNA"/>
</dbReference>
<evidence type="ECO:0000313" key="3">
    <source>
        <dbReference type="Proteomes" id="UP001152607"/>
    </source>
</evidence>
<evidence type="ECO:0000313" key="2">
    <source>
        <dbReference type="EMBL" id="CAI6336250.1"/>
    </source>
</evidence>
<evidence type="ECO:0000256" key="1">
    <source>
        <dbReference type="SAM" id="MobiDB-lite"/>
    </source>
</evidence>
<feature type="region of interest" description="Disordered" evidence="1">
    <location>
        <begin position="29"/>
        <end position="50"/>
    </location>
</feature>
<organism evidence="2 3">
    <name type="scientific">Periconia digitata</name>
    <dbReference type="NCBI Taxonomy" id="1303443"/>
    <lineage>
        <taxon>Eukaryota</taxon>
        <taxon>Fungi</taxon>
        <taxon>Dikarya</taxon>
        <taxon>Ascomycota</taxon>
        <taxon>Pezizomycotina</taxon>
        <taxon>Dothideomycetes</taxon>
        <taxon>Pleosporomycetidae</taxon>
        <taxon>Pleosporales</taxon>
        <taxon>Massarineae</taxon>
        <taxon>Periconiaceae</taxon>
        <taxon>Periconia</taxon>
    </lineage>
</organism>
<accession>A0A9W4UHU3</accession>
<keyword evidence="3" id="KW-1185">Reference proteome</keyword>
<name>A0A9W4UHU3_9PLEO</name>
<sequence length="50" mass="5540">MLFHMCKVKGHVQVKKGGSCTFPVSLGQSMRSRQRSWEGGGEEFSPQKGN</sequence>
<dbReference type="AlphaFoldDB" id="A0A9W4UHU3"/>
<comment type="caution">
    <text evidence="2">The sequence shown here is derived from an EMBL/GenBank/DDBJ whole genome shotgun (WGS) entry which is preliminary data.</text>
</comment>
<dbReference type="Proteomes" id="UP001152607">
    <property type="component" value="Unassembled WGS sequence"/>
</dbReference>
<proteinExistence type="predicted"/>